<keyword evidence="4 8" id="KW-0812">Transmembrane</keyword>
<dbReference type="SUPFAM" id="SSF103481">
    <property type="entry name" value="Multidrug resistance efflux transporter EmrE"/>
    <property type="match status" value="1"/>
</dbReference>
<evidence type="ECO:0000313" key="10">
    <source>
        <dbReference type="Proteomes" id="UP000472272"/>
    </source>
</evidence>
<evidence type="ECO:0000256" key="4">
    <source>
        <dbReference type="ARBA" id="ARBA00022692"/>
    </source>
</evidence>
<proteinExistence type="inferred from homology"/>
<keyword evidence="6 8" id="KW-0472">Membrane</keyword>
<dbReference type="Ensembl" id="ENSPMRT00000000561.1">
    <property type="protein sequence ID" value="ENSPMRP00000000533.1"/>
    <property type="gene ID" value="ENSPMRG00000000386.1"/>
</dbReference>
<dbReference type="PANTHER" id="PTHR14233:SF12">
    <property type="entry name" value="SOLUTE CARRIER FAMILY 35 MEMBER F2"/>
    <property type="match status" value="1"/>
</dbReference>
<evidence type="ECO:0000256" key="1">
    <source>
        <dbReference type="ARBA" id="ARBA00004141"/>
    </source>
</evidence>
<reference evidence="9" key="3">
    <citation type="submission" date="2025-09" db="UniProtKB">
        <authorList>
            <consortium name="Ensembl"/>
        </authorList>
    </citation>
    <scope>IDENTIFICATION</scope>
</reference>
<feature type="transmembrane region" description="Helical" evidence="8">
    <location>
        <begin position="104"/>
        <end position="123"/>
    </location>
</feature>
<dbReference type="GO" id="GO:0016020">
    <property type="term" value="C:membrane"/>
    <property type="evidence" value="ECO:0007669"/>
    <property type="project" value="UniProtKB-SubCell"/>
</dbReference>
<dbReference type="InterPro" id="IPR009262">
    <property type="entry name" value="SLC35_F1/F2/F6"/>
</dbReference>
<reference evidence="9 10" key="1">
    <citation type="journal article" date="2019" name="Proc. Natl. Acad. Sci. U.S.A.">
        <title>Regulatory changes in pterin and carotenoid genes underlie balanced color polymorphisms in the wall lizard.</title>
        <authorList>
            <person name="Andrade P."/>
            <person name="Pinho C."/>
            <person name="Perez I de Lanuza G."/>
            <person name="Afonso S."/>
            <person name="Brejcha J."/>
            <person name="Rubin C.J."/>
            <person name="Wallerman O."/>
            <person name="Pereira P."/>
            <person name="Sabatino S.J."/>
            <person name="Bellati A."/>
            <person name="Pellitteri-Rosa D."/>
            <person name="Bosakova Z."/>
            <person name="Bunikis I."/>
            <person name="Carretero M.A."/>
            <person name="Feiner N."/>
            <person name="Marsik P."/>
            <person name="Pauperio F."/>
            <person name="Salvi D."/>
            <person name="Soler L."/>
            <person name="While G.M."/>
            <person name="Uller T."/>
            <person name="Font E."/>
            <person name="Andersson L."/>
            <person name="Carneiro M."/>
        </authorList>
    </citation>
    <scope>NUCLEOTIDE SEQUENCE</scope>
</reference>
<evidence type="ECO:0000256" key="6">
    <source>
        <dbReference type="ARBA" id="ARBA00023136"/>
    </source>
</evidence>
<evidence type="ECO:0000256" key="5">
    <source>
        <dbReference type="ARBA" id="ARBA00022989"/>
    </source>
</evidence>
<keyword evidence="3" id="KW-0813">Transport</keyword>
<comment type="subcellular location">
    <subcellularLocation>
        <location evidence="1">Membrane</location>
        <topology evidence="1">Multi-pass membrane protein</topology>
    </subcellularLocation>
</comment>
<dbReference type="Pfam" id="PF06027">
    <property type="entry name" value="SLC35F"/>
    <property type="match status" value="1"/>
</dbReference>
<keyword evidence="5 8" id="KW-1133">Transmembrane helix</keyword>
<feature type="transmembrane region" description="Helical" evidence="8">
    <location>
        <begin position="254"/>
        <end position="273"/>
    </location>
</feature>
<gene>
    <name evidence="9" type="primary">SLC35F2</name>
</gene>
<comment type="similarity">
    <text evidence="2">Belongs to the SLC35F solute transporter family.</text>
</comment>
<feature type="transmembrane region" description="Helical" evidence="8">
    <location>
        <begin position="190"/>
        <end position="210"/>
    </location>
</feature>
<feature type="transmembrane region" description="Helical" evidence="8">
    <location>
        <begin position="12"/>
        <end position="31"/>
    </location>
</feature>
<comment type="function">
    <text evidence="7">Putative solute transporter.</text>
</comment>
<name>A0A670HLL9_PODMU</name>
<sequence length="342" mass="39123">QKEMHIVKTLFLGQILSLFICGTAVTSQYLADKYQVNTPMLQSFINYCLLFLVYTMILAFRKDDDNLWQILRRKWWKYILLGLVDVEANYSIVKAYQYTTLTSVQLLDCFGIPVLMALSWFILRARYKLIHFIAVAVCLLGVGTMVGADVLAERHNGEGKGWRKCHGEMQKTYNSRICQEFLLRGNNNHVLVSMGKYTGGIQLSCCIAIVEHKDIASIQWNWKVVLLFLAFALCMFGLYSFMPVVIKVTSATSVNLGILTADLYSLFFGLFLFDYKVSKFFRSMTFGAKLCSRIIAVAYFPKQGCLQMSSKSLVVIFLFDIWWVGVPQGRRHYREGPLPDSL</sequence>
<dbReference type="OMA" id="FQFICFG"/>
<feature type="transmembrane region" description="Helical" evidence="8">
    <location>
        <begin position="130"/>
        <end position="152"/>
    </location>
</feature>
<evidence type="ECO:0000256" key="7">
    <source>
        <dbReference type="ARBA" id="ARBA00037727"/>
    </source>
</evidence>
<dbReference type="AlphaFoldDB" id="A0A670HLL9"/>
<dbReference type="Proteomes" id="UP000472272">
    <property type="component" value="Chromosome 4"/>
</dbReference>
<feature type="transmembrane region" description="Helical" evidence="8">
    <location>
        <begin position="222"/>
        <end position="242"/>
    </location>
</feature>
<feature type="transmembrane region" description="Helical" evidence="8">
    <location>
        <begin position="43"/>
        <end position="60"/>
    </location>
</feature>
<dbReference type="PANTHER" id="PTHR14233">
    <property type="entry name" value="DUF914-RELATED"/>
    <property type="match status" value="1"/>
</dbReference>
<keyword evidence="10" id="KW-1185">Reference proteome</keyword>
<protein>
    <submittedName>
        <fullName evidence="9">Solute carrier family 35 member F2</fullName>
    </submittedName>
</protein>
<accession>A0A670HLL9</accession>
<evidence type="ECO:0000256" key="3">
    <source>
        <dbReference type="ARBA" id="ARBA00022448"/>
    </source>
</evidence>
<dbReference type="InterPro" id="IPR037185">
    <property type="entry name" value="EmrE-like"/>
</dbReference>
<reference evidence="9" key="2">
    <citation type="submission" date="2025-08" db="UniProtKB">
        <authorList>
            <consortium name="Ensembl"/>
        </authorList>
    </citation>
    <scope>IDENTIFICATION</scope>
</reference>
<organism evidence="9 10">
    <name type="scientific">Podarcis muralis</name>
    <name type="common">Wall lizard</name>
    <name type="synonym">Lacerta muralis</name>
    <dbReference type="NCBI Taxonomy" id="64176"/>
    <lineage>
        <taxon>Eukaryota</taxon>
        <taxon>Metazoa</taxon>
        <taxon>Chordata</taxon>
        <taxon>Craniata</taxon>
        <taxon>Vertebrata</taxon>
        <taxon>Euteleostomi</taxon>
        <taxon>Lepidosauria</taxon>
        <taxon>Squamata</taxon>
        <taxon>Bifurcata</taxon>
        <taxon>Unidentata</taxon>
        <taxon>Episquamata</taxon>
        <taxon>Laterata</taxon>
        <taxon>Lacertibaenia</taxon>
        <taxon>Lacertidae</taxon>
        <taxon>Podarcis</taxon>
    </lineage>
</organism>
<dbReference type="GeneTree" id="ENSGT00390000015655"/>
<evidence type="ECO:0000256" key="2">
    <source>
        <dbReference type="ARBA" id="ARBA00007863"/>
    </source>
</evidence>
<dbReference type="GO" id="GO:0022857">
    <property type="term" value="F:transmembrane transporter activity"/>
    <property type="evidence" value="ECO:0007669"/>
    <property type="project" value="InterPro"/>
</dbReference>
<evidence type="ECO:0000256" key="8">
    <source>
        <dbReference type="SAM" id="Phobius"/>
    </source>
</evidence>
<evidence type="ECO:0000313" key="9">
    <source>
        <dbReference type="Ensembl" id="ENSPMRP00000000533.1"/>
    </source>
</evidence>
<dbReference type="InterPro" id="IPR052221">
    <property type="entry name" value="SLC35F_Transporter"/>
</dbReference>